<sequence length="26" mass="2947">MFTVFAASQITNPTLTGKEWLETFIT</sequence>
<accession>A0A6G8F5D9</accession>
<name>A0A6G8F5D9_KLEPN</name>
<dbReference type="EMBL" id="MT109193">
    <property type="protein sequence ID" value="QIZ18120.1"/>
    <property type="molecule type" value="Genomic_DNA"/>
</dbReference>
<geneLocation type="plasmid" evidence="1">
    <name>p158590-KPC</name>
</geneLocation>
<proteinExistence type="predicted"/>
<reference evidence="1" key="2">
    <citation type="submission" date="2020-02" db="EMBL/GenBank/DDBJ databases">
        <authorList>
            <person name="Duan X."/>
            <person name="Rui Y."/>
        </authorList>
    </citation>
    <scope>NUCLEOTIDE SEQUENCE</scope>
    <source>
        <strain evidence="1">ST11</strain>
        <plasmid evidence="1">p158590-KPC</plasmid>
    </source>
</reference>
<dbReference type="AlphaFoldDB" id="A0A6G8F5D9"/>
<keyword evidence="1" id="KW-0614">Plasmid</keyword>
<evidence type="ECO:0000313" key="1">
    <source>
        <dbReference type="EMBL" id="QIM11463.1"/>
    </source>
</evidence>
<protein>
    <submittedName>
        <fullName evidence="1">Uncharacterized protein</fullName>
    </submittedName>
</protein>
<organism evidence="1">
    <name type="scientific">Klebsiella pneumoniae</name>
    <dbReference type="NCBI Taxonomy" id="573"/>
    <lineage>
        <taxon>Bacteria</taxon>
        <taxon>Pseudomonadati</taxon>
        <taxon>Pseudomonadota</taxon>
        <taxon>Gammaproteobacteria</taxon>
        <taxon>Enterobacterales</taxon>
        <taxon>Enterobacteriaceae</taxon>
        <taxon>Klebsiella/Raoultella group</taxon>
        <taxon>Klebsiella</taxon>
        <taxon>Klebsiella pneumoniae complex</taxon>
    </lineage>
</organism>
<dbReference type="EMBL" id="MT066418">
    <property type="protein sequence ID" value="QIM11463.1"/>
    <property type="molecule type" value="Genomic_DNA"/>
</dbReference>
<reference evidence="2" key="1">
    <citation type="submission" date="2020-02" db="EMBL/GenBank/DDBJ databases">
        <authorList>
            <person name="Duan X."/>
            <person name="Qin Y."/>
            <person name="Rui Y."/>
        </authorList>
    </citation>
    <scope>NUCLEOTIDE SEQUENCE</scope>
    <source>
        <strain evidence="2">156070</strain>
        <plasmid evidence="2">p156070-KPC</plasmid>
    </source>
</reference>
<geneLocation type="plasmid" evidence="2">
    <name>p156070-KPC</name>
</geneLocation>
<evidence type="ECO:0000313" key="2">
    <source>
        <dbReference type="EMBL" id="QIZ18120.1"/>
    </source>
</evidence>